<feature type="compositionally biased region" description="Gly residues" evidence="1">
    <location>
        <begin position="76"/>
        <end position="86"/>
    </location>
</feature>
<dbReference type="OrthoDB" id="9813321at2"/>
<sequence length="107" mass="11129">MPMYEYACEACGSFTAVRRIDERDAPQPCPGCGHAARRQVTATMLALMPSARRVAHAGNERSAHAPLSSQGHRHGPGCGCSGGSAGLAGKPGAAKSFPGTRPWMISH</sequence>
<feature type="domain" description="Putative regulatory protein FmdB zinc ribbon" evidence="2">
    <location>
        <begin position="1"/>
        <end position="41"/>
    </location>
</feature>
<dbReference type="AlphaFoldDB" id="A0A0C4Y3R4"/>
<dbReference type="SMART" id="SM00834">
    <property type="entry name" value="CxxC_CXXC_SSSS"/>
    <property type="match status" value="1"/>
</dbReference>
<dbReference type="RefSeq" id="WP_043347153.1">
    <property type="nucleotide sequence ID" value="NZ_CP010536.1"/>
</dbReference>
<evidence type="ECO:0000313" key="4">
    <source>
        <dbReference type="Proteomes" id="UP000031843"/>
    </source>
</evidence>
<name>A0A0C4Y3R4_9BURK</name>
<protein>
    <submittedName>
        <fullName evidence="3">Regulatory protein, putative</fullName>
    </submittedName>
</protein>
<dbReference type="InterPro" id="IPR013429">
    <property type="entry name" value="Regulatory_FmdB_Zinc_ribbon"/>
</dbReference>
<accession>A0A0C4Y3R4</accession>
<evidence type="ECO:0000259" key="2">
    <source>
        <dbReference type="SMART" id="SM00834"/>
    </source>
</evidence>
<dbReference type="Proteomes" id="UP000031843">
    <property type="component" value="Chromosome main"/>
</dbReference>
<dbReference type="EMBL" id="CP010536">
    <property type="protein sequence ID" value="AJG19897.1"/>
    <property type="molecule type" value="Genomic_DNA"/>
</dbReference>
<evidence type="ECO:0000313" key="3">
    <source>
        <dbReference type="EMBL" id="AJG19897.1"/>
    </source>
</evidence>
<proteinExistence type="predicted"/>
<gene>
    <name evidence="3" type="ORF">RR42_m2505</name>
</gene>
<feature type="region of interest" description="Disordered" evidence="1">
    <location>
        <begin position="54"/>
        <end position="107"/>
    </location>
</feature>
<dbReference type="KEGG" id="cbw:RR42_m2505"/>
<dbReference type="Pfam" id="PF09723">
    <property type="entry name" value="Zn_ribbon_8"/>
    <property type="match status" value="1"/>
</dbReference>
<reference evidence="3 4" key="1">
    <citation type="journal article" date="2015" name="Genome Announc.">
        <title>Complete Genome Sequence of Cupriavidus basilensis 4G11, Isolated from the Oak Ridge Field Research Center Site.</title>
        <authorList>
            <person name="Ray J."/>
            <person name="Waters R.J."/>
            <person name="Skerker J.M."/>
            <person name="Kuehl J.V."/>
            <person name="Price M.N."/>
            <person name="Huang J."/>
            <person name="Chakraborty R."/>
            <person name="Arkin A.P."/>
            <person name="Deutschbauer A."/>
        </authorList>
    </citation>
    <scope>NUCLEOTIDE SEQUENCE [LARGE SCALE GENOMIC DNA]</scope>
    <source>
        <strain evidence="3">4G11</strain>
    </source>
</reference>
<dbReference type="NCBIfam" id="TIGR02605">
    <property type="entry name" value="CxxC_CxxC_SSSS"/>
    <property type="match status" value="1"/>
</dbReference>
<keyword evidence="4" id="KW-1185">Reference proteome</keyword>
<organism evidence="3 4">
    <name type="scientific">Cupriavidus basilensis</name>
    <dbReference type="NCBI Taxonomy" id="68895"/>
    <lineage>
        <taxon>Bacteria</taxon>
        <taxon>Pseudomonadati</taxon>
        <taxon>Pseudomonadota</taxon>
        <taxon>Betaproteobacteria</taxon>
        <taxon>Burkholderiales</taxon>
        <taxon>Burkholderiaceae</taxon>
        <taxon>Cupriavidus</taxon>
    </lineage>
</organism>
<evidence type="ECO:0000256" key="1">
    <source>
        <dbReference type="SAM" id="MobiDB-lite"/>
    </source>
</evidence>
<dbReference type="STRING" id="68895.RR42_m2505"/>